<dbReference type="PANTHER" id="PTHR10201:SF20">
    <property type="entry name" value="STROMELYSIN-3"/>
    <property type="match status" value="1"/>
</dbReference>
<keyword evidence="5" id="KW-0677">Repeat</keyword>
<comment type="caution">
    <text evidence="16">The sequence shown here is derived from an EMBL/GenBank/DDBJ whole genome shotgun (WGS) entry which is preliminary data.</text>
</comment>
<feature type="binding site" evidence="13">
    <location>
        <position position="275"/>
    </location>
    <ligand>
        <name>Ca(2+)</name>
        <dbReference type="ChEBI" id="CHEBI:29108"/>
        <label>3</label>
    </ligand>
</feature>
<proteinExistence type="inferred from homology"/>
<dbReference type="EMBL" id="CAWUFR010000360">
    <property type="protein sequence ID" value="CAK6976701.1"/>
    <property type="molecule type" value="Genomic_DNA"/>
</dbReference>
<feature type="binding site" evidence="13">
    <location>
        <position position="323"/>
    </location>
    <ligand>
        <name>Zn(2+)</name>
        <dbReference type="ChEBI" id="CHEBI:29105"/>
        <label>2</label>
        <note>catalytic</note>
    </ligand>
</feature>
<comment type="cofactor">
    <cofactor evidence="13">
        <name>Ca(2+)</name>
        <dbReference type="ChEBI" id="CHEBI:29108"/>
    </cofactor>
    <text evidence="13">Can bind about 5 Ca(2+) ions per subunit.</text>
</comment>
<dbReference type="PROSITE" id="PS00024">
    <property type="entry name" value="HEMOPEXIN"/>
    <property type="match status" value="1"/>
</dbReference>
<dbReference type="GO" id="GO:0008270">
    <property type="term" value="F:zinc ion binding"/>
    <property type="evidence" value="ECO:0007669"/>
    <property type="project" value="InterPro"/>
</dbReference>
<keyword evidence="8 13" id="KW-0106">Calcium</keyword>
<feature type="binding site" evidence="13">
    <location>
        <position position="481"/>
    </location>
    <ligand>
        <name>Ca(2+)</name>
        <dbReference type="ChEBI" id="CHEBI:29108"/>
        <label>5</label>
    </ligand>
</feature>
<feature type="binding site" evidence="13">
    <location>
        <position position="301"/>
    </location>
    <ligand>
        <name>Ca(2+)</name>
        <dbReference type="ChEBI" id="CHEBI:29108"/>
        <label>1</label>
    </ligand>
</feature>
<dbReference type="PANTHER" id="PTHR10201">
    <property type="entry name" value="MATRIX METALLOPROTEINASE"/>
    <property type="match status" value="1"/>
</dbReference>
<dbReference type="PROSITE" id="PS51642">
    <property type="entry name" value="HEMOPEXIN_2"/>
    <property type="match status" value="3"/>
</dbReference>
<feature type="binding site" evidence="13">
    <location>
        <position position="435"/>
    </location>
    <ligand>
        <name>Ca(2+)</name>
        <dbReference type="ChEBI" id="CHEBI:29108"/>
        <label>4</label>
    </ligand>
</feature>
<evidence type="ECO:0000256" key="13">
    <source>
        <dbReference type="PIRSR" id="PIRSR621190-2"/>
    </source>
</evidence>
<feature type="binding site" evidence="13">
    <location>
        <position position="301"/>
    </location>
    <ligand>
        <name>Ca(2+)</name>
        <dbReference type="ChEBI" id="CHEBI:29108"/>
        <label>3</label>
    </ligand>
</feature>
<protein>
    <submittedName>
        <fullName evidence="16">Stromelysin-3-like</fullName>
    </submittedName>
</protein>
<dbReference type="CDD" id="cd04278">
    <property type="entry name" value="ZnMc_MMP"/>
    <property type="match status" value="1"/>
</dbReference>
<dbReference type="InterPro" id="IPR036375">
    <property type="entry name" value="Hemopexin-like_dom_sf"/>
</dbReference>
<feature type="active site" evidence="12">
    <location>
        <position position="320"/>
    </location>
</feature>
<keyword evidence="9" id="KW-0482">Metalloprotease</keyword>
<evidence type="ECO:0000256" key="10">
    <source>
        <dbReference type="ARBA" id="ARBA00023145"/>
    </source>
</evidence>
<name>A0AAV1PXQ7_SCOSC</name>
<feature type="binding site" evidence="13">
    <location>
        <position position="390"/>
    </location>
    <ligand>
        <name>Ca(2+)</name>
        <dbReference type="ChEBI" id="CHEBI:29108"/>
        <label>4</label>
    </ligand>
</feature>
<dbReference type="SUPFAM" id="SSF55486">
    <property type="entry name" value="Metalloproteases ('zincins'), catalytic domain"/>
    <property type="match status" value="1"/>
</dbReference>
<accession>A0AAV1PXQ7</accession>
<feature type="repeat" description="Hemopexin" evidence="14">
    <location>
        <begin position="525"/>
        <end position="572"/>
    </location>
</feature>
<dbReference type="InterPro" id="IPR021190">
    <property type="entry name" value="Pept_M10A"/>
</dbReference>
<comment type="cofactor">
    <cofactor evidence="13">
        <name>Zn(2+)</name>
        <dbReference type="ChEBI" id="CHEBI:29105"/>
    </cofactor>
    <text evidence="13">Binds 2 Zn(2+) ions per subunit.</text>
</comment>
<feature type="binding site" evidence="13">
    <location>
        <position position="258"/>
    </location>
    <ligand>
        <name>Ca(2+)</name>
        <dbReference type="ChEBI" id="CHEBI:29108"/>
        <label>2</label>
    </ligand>
</feature>
<dbReference type="InterPro" id="IPR006026">
    <property type="entry name" value="Peptidase_Metallo"/>
</dbReference>
<evidence type="ECO:0000256" key="4">
    <source>
        <dbReference type="ARBA" id="ARBA00022729"/>
    </source>
</evidence>
<feature type="binding site" evidence="13">
    <location>
        <position position="337"/>
    </location>
    <ligand>
        <name>Zn(2+)</name>
        <dbReference type="ChEBI" id="CHEBI:29105"/>
        <label>2</label>
        <note>catalytic</note>
    </ligand>
</feature>
<keyword evidence="17" id="KW-1185">Reference proteome</keyword>
<evidence type="ECO:0000256" key="7">
    <source>
        <dbReference type="ARBA" id="ARBA00022833"/>
    </source>
</evidence>
<feature type="domain" description="Peptidase metallopeptidase" evidence="15">
    <location>
        <begin position="205"/>
        <end position="363"/>
    </location>
</feature>
<comment type="similarity">
    <text evidence="1">Belongs to the peptidase M10A family.</text>
</comment>
<feature type="binding site" evidence="13">
    <location>
        <position position="298"/>
    </location>
    <ligand>
        <name>Ca(2+)</name>
        <dbReference type="ChEBI" id="CHEBI:29108"/>
        <label>3</label>
    </ligand>
</feature>
<dbReference type="Proteomes" id="UP001314229">
    <property type="component" value="Unassembled WGS sequence"/>
</dbReference>
<evidence type="ECO:0000313" key="16">
    <source>
        <dbReference type="EMBL" id="CAK6976701.1"/>
    </source>
</evidence>
<dbReference type="GO" id="GO:0030574">
    <property type="term" value="P:collagen catabolic process"/>
    <property type="evidence" value="ECO:0007669"/>
    <property type="project" value="TreeGrafter"/>
</dbReference>
<evidence type="ECO:0000256" key="3">
    <source>
        <dbReference type="ARBA" id="ARBA00022723"/>
    </source>
</evidence>
<keyword evidence="3 13" id="KW-0479">Metal-binding</keyword>
<evidence type="ECO:0000256" key="11">
    <source>
        <dbReference type="ARBA" id="ARBA00023157"/>
    </source>
</evidence>
<dbReference type="GO" id="GO:0031012">
    <property type="term" value="C:extracellular matrix"/>
    <property type="evidence" value="ECO:0007669"/>
    <property type="project" value="InterPro"/>
</dbReference>
<dbReference type="InterPro" id="IPR018487">
    <property type="entry name" value="Hemopexin-like_repeat"/>
</dbReference>
<dbReference type="SUPFAM" id="SSF50923">
    <property type="entry name" value="Hemopexin-like domain"/>
    <property type="match status" value="1"/>
</dbReference>
<dbReference type="Gene3D" id="2.110.10.10">
    <property type="entry name" value="Hemopexin-like domain"/>
    <property type="match status" value="1"/>
</dbReference>
<feature type="binding site" evidence="13">
    <location>
        <position position="270"/>
    </location>
    <ligand>
        <name>Zn(2+)</name>
        <dbReference type="ChEBI" id="CHEBI:29105"/>
        <label>1</label>
    </ligand>
</feature>
<reference evidence="16 17" key="1">
    <citation type="submission" date="2024-01" db="EMBL/GenBank/DDBJ databases">
        <authorList>
            <person name="Alioto T."/>
            <person name="Alioto T."/>
            <person name="Gomez Garrido J."/>
        </authorList>
    </citation>
    <scope>NUCLEOTIDE SEQUENCE [LARGE SCALE GENOMIC DNA]</scope>
</reference>
<keyword evidence="10" id="KW-0865">Zymogen</keyword>
<feature type="binding site" evidence="13">
    <location>
        <position position="437"/>
    </location>
    <ligand>
        <name>Ca(2+)</name>
        <dbReference type="ChEBI" id="CHEBI:29108"/>
        <label>5</label>
    </ligand>
</feature>
<feature type="repeat" description="Hemopexin" evidence="14">
    <location>
        <begin position="382"/>
        <end position="430"/>
    </location>
</feature>
<keyword evidence="2" id="KW-0645">Protease</keyword>
<dbReference type="CDD" id="cd00094">
    <property type="entry name" value="HX"/>
    <property type="match status" value="1"/>
</dbReference>
<dbReference type="Pfam" id="PF00413">
    <property type="entry name" value="Peptidase_M10"/>
    <property type="match status" value="1"/>
</dbReference>
<dbReference type="InterPro" id="IPR024079">
    <property type="entry name" value="MetalloPept_cat_dom_sf"/>
</dbReference>
<dbReference type="GO" id="GO:0005615">
    <property type="term" value="C:extracellular space"/>
    <property type="evidence" value="ECO:0007669"/>
    <property type="project" value="TreeGrafter"/>
</dbReference>
<dbReference type="InterPro" id="IPR001818">
    <property type="entry name" value="Pept_M10_metallopeptidase"/>
</dbReference>
<organism evidence="16 17">
    <name type="scientific">Scomber scombrus</name>
    <name type="common">Atlantic mackerel</name>
    <name type="synonym">Scomber vernalis</name>
    <dbReference type="NCBI Taxonomy" id="13677"/>
    <lineage>
        <taxon>Eukaryota</taxon>
        <taxon>Metazoa</taxon>
        <taxon>Chordata</taxon>
        <taxon>Craniata</taxon>
        <taxon>Vertebrata</taxon>
        <taxon>Euteleostomi</taxon>
        <taxon>Actinopterygii</taxon>
        <taxon>Neopterygii</taxon>
        <taxon>Teleostei</taxon>
        <taxon>Neoteleostei</taxon>
        <taxon>Acanthomorphata</taxon>
        <taxon>Pelagiaria</taxon>
        <taxon>Scombriformes</taxon>
        <taxon>Scombridae</taxon>
        <taxon>Scomber</taxon>
    </lineage>
</organism>
<dbReference type="PRINTS" id="PR00138">
    <property type="entry name" value="MATRIXIN"/>
</dbReference>
<keyword evidence="11" id="KW-1015">Disulfide bond</keyword>
<dbReference type="Gene3D" id="3.40.390.10">
    <property type="entry name" value="Collagenase (Catalytic Domain)"/>
    <property type="match status" value="1"/>
</dbReference>
<gene>
    <name evidence="16" type="ORF">FSCOSCO3_A026024</name>
</gene>
<feature type="binding site" evidence="13">
    <location>
        <position position="276"/>
    </location>
    <ligand>
        <name>Ca(2+)</name>
        <dbReference type="ChEBI" id="CHEBI:29108"/>
        <label>3</label>
    </ligand>
</feature>
<evidence type="ECO:0000259" key="15">
    <source>
        <dbReference type="SMART" id="SM00235"/>
    </source>
</evidence>
<keyword evidence="7 13" id="KW-0862">Zinc</keyword>
<dbReference type="Pfam" id="PF00045">
    <property type="entry name" value="Hemopexin"/>
    <property type="match status" value="3"/>
</dbReference>
<dbReference type="GO" id="GO:0004222">
    <property type="term" value="F:metalloendopeptidase activity"/>
    <property type="evidence" value="ECO:0007669"/>
    <property type="project" value="InterPro"/>
</dbReference>
<evidence type="ECO:0000256" key="8">
    <source>
        <dbReference type="ARBA" id="ARBA00022837"/>
    </source>
</evidence>
<dbReference type="FunFam" id="2.110.10.10:FF:000005">
    <property type="entry name" value="Stromelysin-3 preproprotein"/>
    <property type="match status" value="1"/>
</dbReference>
<feature type="repeat" description="Hemopexin" evidence="14">
    <location>
        <begin position="431"/>
        <end position="475"/>
    </location>
</feature>
<dbReference type="GO" id="GO:0006508">
    <property type="term" value="P:proteolysis"/>
    <property type="evidence" value="ECO:0007669"/>
    <property type="project" value="UniProtKB-KW"/>
</dbReference>
<evidence type="ECO:0000256" key="6">
    <source>
        <dbReference type="ARBA" id="ARBA00022801"/>
    </source>
</evidence>
<feature type="binding site" evidence="13">
    <location>
        <position position="296"/>
    </location>
    <ligand>
        <name>Zn(2+)</name>
        <dbReference type="ChEBI" id="CHEBI:29105"/>
        <label>1</label>
    </ligand>
</feature>
<feature type="binding site" evidence="13">
    <location>
        <position position="529"/>
    </location>
    <ligand>
        <name>Ca(2+)</name>
        <dbReference type="ChEBI" id="CHEBI:29108"/>
        <label>4</label>
    </ligand>
</feature>
<feature type="binding site" evidence="13">
    <location>
        <position position="283"/>
    </location>
    <ligand>
        <name>Zn(2+)</name>
        <dbReference type="ChEBI" id="CHEBI:29105"/>
        <label>1</label>
    </ligand>
</feature>
<dbReference type="GO" id="GO:0030198">
    <property type="term" value="P:extracellular matrix organization"/>
    <property type="evidence" value="ECO:0007669"/>
    <property type="project" value="TreeGrafter"/>
</dbReference>
<dbReference type="InterPro" id="IPR033739">
    <property type="entry name" value="M10A_MMP"/>
</dbReference>
<dbReference type="SMART" id="SM00235">
    <property type="entry name" value="ZnMc"/>
    <property type="match status" value="1"/>
</dbReference>
<sequence length="578" mass="66814">MSNMKNLHRNVCQTAAAAVLTVLPPCKHKVRLIDNQTCPRQLSNLLYKAISQEEKPQKGRQRITCSTYELWFNDLHSRAWDCADIMRAVFLCSSILPLHILICVHSLPALDRTAASRYKQLQGRPHRHSHVGLKKGRHEQDTLNEEYHLKSVLPPKNDTEFWKRPRCGVPDYPSLTQVNLSYLNLKRKKKGALSRQQRMKRFALFGGRWEKNHLTYKIERFPWQMSEDKVRRILQEGFAVWSAVTPLRFSEVNNEKADILIDFNRYWHGDDLPFDGPGGILAHAYFPRTHRQGEVHFDYDEDWTVGNDVGTDLLQVAAHEFGHVLGLQHSLEPEAVMSPFYSSSYPLRLSEDDKRGIQYLYGPPPHIPPDMSETNEIGIGVPDACRTTFDAVSMIRGELFFFRSQYVWRIRDGQLQPGYPALASRHWRGIPDHVDAAYEDRSGNIWFFQGEHYWVFDAERKITGPDSVRQLGLPVTDIQAAIKWDEDQVEKIYLFKSGSYWSFNLQENRISSAHPRHFHEWGGVPIHVDAGFRDKYGYANFLSGMHYWKLDPVGLKVLEGYPRSIGMDFFGCSAMRAI</sequence>
<evidence type="ECO:0000256" key="9">
    <source>
        <dbReference type="ARBA" id="ARBA00023049"/>
    </source>
</evidence>
<evidence type="ECO:0000256" key="2">
    <source>
        <dbReference type="ARBA" id="ARBA00022670"/>
    </source>
</evidence>
<dbReference type="AlphaFoldDB" id="A0AAV1PXQ7"/>
<evidence type="ECO:0000256" key="5">
    <source>
        <dbReference type="ARBA" id="ARBA00022737"/>
    </source>
</evidence>
<dbReference type="InterPro" id="IPR000585">
    <property type="entry name" value="Hemopexin-like_dom"/>
</dbReference>
<feature type="binding site" evidence="13">
    <location>
        <position position="319"/>
    </location>
    <ligand>
        <name>Zn(2+)</name>
        <dbReference type="ChEBI" id="CHEBI:29105"/>
        <label>2</label>
        <note>catalytic</note>
    </ligand>
</feature>
<dbReference type="SMART" id="SM00120">
    <property type="entry name" value="HX"/>
    <property type="match status" value="4"/>
</dbReference>
<evidence type="ECO:0000313" key="17">
    <source>
        <dbReference type="Proteomes" id="UP001314229"/>
    </source>
</evidence>
<evidence type="ECO:0000256" key="12">
    <source>
        <dbReference type="PIRSR" id="PIRSR621190-1"/>
    </source>
</evidence>
<keyword evidence="6" id="KW-0378">Hydrolase</keyword>
<keyword evidence="4" id="KW-0732">Signal</keyword>
<feature type="binding site" evidence="13">
    <location>
        <position position="268"/>
    </location>
    <ligand>
        <name>Zn(2+)</name>
        <dbReference type="ChEBI" id="CHEBI:29105"/>
        <label>1</label>
    </ligand>
</feature>
<feature type="binding site" evidence="13">
    <location>
        <position position="329"/>
    </location>
    <ligand>
        <name>Zn(2+)</name>
        <dbReference type="ChEBI" id="CHEBI:29105"/>
        <label>2</label>
        <note>catalytic</note>
    </ligand>
</feature>
<evidence type="ECO:0000256" key="14">
    <source>
        <dbReference type="PROSITE-ProRule" id="PRU01011"/>
    </source>
</evidence>
<dbReference type="InterPro" id="IPR018486">
    <property type="entry name" value="Hemopexin_CS"/>
</dbReference>
<evidence type="ECO:0000256" key="1">
    <source>
        <dbReference type="ARBA" id="ARBA00010370"/>
    </source>
</evidence>